<keyword evidence="1" id="KW-1133">Transmembrane helix</keyword>
<proteinExistence type="predicted"/>
<gene>
    <name evidence="2" type="ORF">D1010_04500</name>
</gene>
<dbReference type="Pfam" id="PF13346">
    <property type="entry name" value="ABC2_membrane_5"/>
    <property type="match status" value="1"/>
</dbReference>
<evidence type="ECO:0008006" key="4">
    <source>
        <dbReference type="Google" id="ProtNLM"/>
    </source>
</evidence>
<feature type="transmembrane region" description="Helical" evidence="1">
    <location>
        <begin position="15"/>
        <end position="35"/>
    </location>
</feature>
<dbReference type="InterPro" id="IPR025699">
    <property type="entry name" value="ABC2_memb-like"/>
</dbReference>
<feature type="transmembrane region" description="Helical" evidence="1">
    <location>
        <begin position="187"/>
        <end position="207"/>
    </location>
</feature>
<feature type="transmembrane region" description="Helical" evidence="1">
    <location>
        <begin position="80"/>
        <end position="106"/>
    </location>
</feature>
<feature type="transmembrane region" description="Helical" evidence="1">
    <location>
        <begin position="148"/>
        <end position="167"/>
    </location>
</feature>
<dbReference type="EMBL" id="CP045143">
    <property type="protein sequence ID" value="QFR22760.1"/>
    <property type="molecule type" value="Genomic_DNA"/>
</dbReference>
<dbReference type="KEGG" id="lhb:D1010_04500"/>
<evidence type="ECO:0000313" key="3">
    <source>
        <dbReference type="Proteomes" id="UP000326779"/>
    </source>
</evidence>
<dbReference type="AlphaFoldDB" id="A0A5P8M2M9"/>
<accession>A0A5P8M2M9</accession>
<organism evidence="2 3">
    <name type="scientific">Schleiferilactobacillus harbinensis</name>
    <dbReference type="NCBI Taxonomy" id="304207"/>
    <lineage>
        <taxon>Bacteria</taxon>
        <taxon>Bacillati</taxon>
        <taxon>Bacillota</taxon>
        <taxon>Bacilli</taxon>
        <taxon>Lactobacillales</taxon>
        <taxon>Lactobacillaceae</taxon>
        <taxon>Schleiferilactobacillus</taxon>
    </lineage>
</organism>
<feature type="transmembrane region" description="Helical" evidence="1">
    <location>
        <begin position="118"/>
        <end position="141"/>
    </location>
</feature>
<keyword evidence="1" id="KW-0812">Transmembrane</keyword>
<keyword evidence="1" id="KW-0472">Membrane</keyword>
<evidence type="ECO:0000313" key="2">
    <source>
        <dbReference type="EMBL" id="QFR22760.1"/>
    </source>
</evidence>
<sequence>MLGLIIKDIDQLRHLWLRPLVLLAGLAILAAGVFLKEFAPMVGAIIIMVSIYGLTALFVDDDRTRWLDFAKIARESATAIVLSRYIVLVFLAGIIAAVASAYTVVVHLIFPNISTTELAIVTGAAIMLSLLMYFWAIPFFYQFGQKGYQYGMVAFFILFFGSVRVLIPEQYLKAFFDRNHLDRVLWQSGLGLLVLIILSLIVSLTIVRRRQTQ</sequence>
<dbReference type="RefSeq" id="WP_152260345.1">
    <property type="nucleotide sequence ID" value="NZ_CP045143.1"/>
</dbReference>
<evidence type="ECO:0000256" key="1">
    <source>
        <dbReference type="SAM" id="Phobius"/>
    </source>
</evidence>
<reference evidence="2 3" key="1">
    <citation type="submission" date="2019-10" db="EMBL/GenBank/DDBJ databases">
        <title>The completed genome of Lactobacillus harbinensis M1.</title>
        <authorList>
            <person name="Zheng Y."/>
        </authorList>
    </citation>
    <scope>NUCLEOTIDE SEQUENCE [LARGE SCALE GENOMIC DNA]</scope>
    <source>
        <strain evidence="2 3">M1</strain>
    </source>
</reference>
<feature type="transmembrane region" description="Helical" evidence="1">
    <location>
        <begin position="41"/>
        <end position="59"/>
    </location>
</feature>
<dbReference type="Proteomes" id="UP000326779">
    <property type="component" value="Chromosome"/>
</dbReference>
<name>A0A5P8M2M9_9LACO</name>
<protein>
    <recommendedName>
        <fullName evidence="4">ABC-2 transporter permease</fullName>
    </recommendedName>
</protein>